<dbReference type="InterPro" id="IPR029063">
    <property type="entry name" value="SAM-dependent_MTases_sf"/>
</dbReference>
<name>A0A7S3CXH6_9EUKA</name>
<evidence type="ECO:0000313" key="1">
    <source>
        <dbReference type="EMBL" id="CAE0240253.1"/>
    </source>
</evidence>
<proteinExistence type="predicted"/>
<dbReference type="Pfam" id="PF10294">
    <property type="entry name" value="Methyltransf_16"/>
    <property type="match status" value="1"/>
</dbReference>
<reference evidence="1" key="1">
    <citation type="submission" date="2021-01" db="EMBL/GenBank/DDBJ databases">
        <authorList>
            <person name="Corre E."/>
            <person name="Pelletier E."/>
            <person name="Niang G."/>
            <person name="Scheremetjew M."/>
            <person name="Finn R."/>
            <person name="Kale V."/>
            <person name="Holt S."/>
            <person name="Cochrane G."/>
            <person name="Meng A."/>
            <person name="Brown T."/>
            <person name="Cohen L."/>
        </authorList>
    </citation>
    <scope>NUCLEOTIDE SEQUENCE</scope>
    <source>
        <strain evidence="1">NIES-2562</strain>
    </source>
</reference>
<gene>
    <name evidence="1" type="ORF">PBIL07802_LOCUS2407</name>
</gene>
<organism evidence="1">
    <name type="scientific">Palpitomonas bilix</name>
    <dbReference type="NCBI Taxonomy" id="652834"/>
    <lineage>
        <taxon>Eukaryota</taxon>
        <taxon>Eukaryota incertae sedis</taxon>
    </lineage>
</organism>
<dbReference type="InterPro" id="IPR019410">
    <property type="entry name" value="Methyltransf_16"/>
</dbReference>
<dbReference type="Gene3D" id="3.40.50.150">
    <property type="entry name" value="Vaccinia Virus protein VP39"/>
    <property type="match status" value="1"/>
</dbReference>
<dbReference type="AlphaFoldDB" id="A0A7S3CXH6"/>
<sequence>MDFLKEIGFADWRSVRIGENLTVRVKSGVSNVGAFTAMPEKKQELVKKTFKAIKRVRQEEGAQSEALAALLKFAKALLPPDFVDLVGAVPWSGGIALARHLDSTLHASEEAPCTVSELVGRGKGPKIAVELGCGAAALPSIICQRKGFIPIATDIEDCLPAARENLETNLSEVCKQRGLPATRESSNGCAVVAKLEWGKGSVTALQKLLGLSDEHFRNCLVVGADVIYNPESSGVLLDTVEEFCNFGATVLFATKSRRQLLPSFLAQAEGRGMKVVEEGRCSDEDLQCSVVFHSFSRSPSC</sequence>
<accession>A0A7S3CXH6</accession>
<protein>
    <submittedName>
        <fullName evidence="1">Uncharacterized protein</fullName>
    </submittedName>
</protein>
<dbReference type="PANTHER" id="PTHR14614">
    <property type="entry name" value="HEPATOCELLULAR CARCINOMA-ASSOCIATED ANTIGEN"/>
    <property type="match status" value="1"/>
</dbReference>
<dbReference type="EMBL" id="HBIB01003779">
    <property type="protein sequence ID" value="CAE0240253.1"/>
    <property type="molecule type" value="Transcribed_RNA"/>
</dbReference>